<dbReference type="RefSeq" id="WP_313766753.1">
    <property type="nucleotide sequence ID" value="NZ_BAAAVH010000014.1"/>
</dbReference>
<gene>
    <name evidence="3" type="ORF">ACFP0N_21330</name>
</gene>
<dbReference type="EMBL" id="JBHSOD010000028">
    <property type="protein sequence ID" value="MFC5887515.1"/>
    <property type="molecule type" value="Genomic_DNA"/>
</dbReference>
<dbReference type="PROSITE" id="PS51819">
    <property type="entry name" value="VOC"/>
    <property type="match status" value="2"/>
</dbReference>
<dbReference type="CDD" id="cd07247">
    <property type="entry name" value="SgaA_N_like"/>
    <property type="match status" value="2"/>
</dbReference>
<protein>
    <submittedName>
        <fullName evidence="3">VOC family protein</fullName>
    </submittedName>
</protein>
<dbReference type="InterPro" id="IPR029068">
    <property type="entry name" value="Glyas_Bleomycin-R_OHBP_Dase"/>
</dbReference>
<dbReference type="Proteomes" id="UP001596067">
    <property type="component" value="Unassembled WGS sequence"/>
</dbReference>
<dbReference type="InterPro" id="IPR052164">
    <property type="entry name" value="Anthracycline_SecMetBiosynth"/>
</dbReference>
<feature type="region of interest" description="Disordered" evidence="1">
    <location>
        <begin position="251"/>
        <end position="271"/>
    </location>
</feature>
<evidence type="ECO:0000259" key="2">
    <source>
        <dbReference type="PROSITE" id="PS51819"/>
    </source>
</evidence>
<feature type="domain" description="VOC" evidence="2">
    <location>
        <begin position="141"/>
        <end position="253"/>
    </location>
</feature>
<feature type="compositionally biased region" description="Acidic residues" evidence="1">
    <location>
        <begin position="260"/>
        <end position="271"/>
    </location>
</feature>
<dbReference type="Gene3D" id="3.10.180.10">
    <property type="entry name" value="2,3-Dihydroxybiphenyl 1,2-Dioxygenase, domain 1"/>
    <property type="match status" value="2"/>
</dbReference>
<name>A0ABW1F0X7_9ACTN</name>
<evidence type="ECO:0000256" key="1">
    <source>
        <dbReference type="SAM" id="MobiDB-lite"/>
    </source>
</evidence>
<feature type="domain" description="VOC" evidence="2">
    <location>
        <begin position="11"/>
        <end position="127"/>
    </location>
</feature>
<dbReference type="SUPFAM" id="SSF54593">
    <property type="entry name" value="Glyoxalase/Bleomycin resistance protein/Dihydroxybiphenyl dioxygenase"/>
    <property type="match status" value="2"/>
</dbReference>
<organism evidence="3 4">
    <name type="scientific">Kitasatospora aburaviensis</name>
    <dbReference type="NCBI Taxonomy" id="67265"/>
    <lineage>
        <taxon>Bacteria</taxon>
        <taxon>Bacillati</taxon>
        <taxon>Actinomycetota</taxon>
        <taxon>Actinomycetes</taxon>
        <taxon>Kitasatosporales</taxon>
        <taxon>Streptomycetaceae</taxon>
        <taxon>Kitasatospora</taxon>
    </lineage>
</organism>
<dbReference type="InterPro" id="IPR037523">
    <property type="entry name" value="VOC_core"/>
</dbReference>
<evidence type="ECO:0000313" key="3">
    <source>
        <dbReference type="EMBL" id="MFC5887515.1"/>
    </source>
</evidence>
<reference evidence="4" key="1">
    <citation type="journal article" date="2019" name="Int. J. Syst. Evol. Microbiol.">
        <title>The Global Catalogue of Microorganisms (GCM) 10K type strain sequencing project: providing services to taxonomists for standard genome sequencing and annotation.</title>
        <authorList>
            <consortium name="The Broad Institute Genomics Platform"/>
            <consortium name="The Broad Institute Genome Sequencing Center for Infectious Disease"/>
            <person name="Wu L."/>
            <person name="Ma J."/>
        </authorList>
    </citation>
    <scope>NUCLEOTIDE SEQUENCE [LARGE SCALE GENOMIC DNA]</scope>
    <source>
        <strain evidence="4">CGMCC 4.1469</strain>
    </source>
</reference>
<comment type="caution">
    <text evidence="3">The sequence shown here is derived from an EMBL/GenBank/DDBJ whole genome shotgun (WGS) entry which is preliminary data.</text>
</comment>
<evidence type="ECO:0000313" key="4">
    <source>
        <dbReference type="Proteomes" id="UP001596067"/>
    </source>
</evidence>
<dbReference type="InterPro" id="IPR041581">
    <property type="entry name" value="Glyoxalase_6"/>
</dbReference>
<dbReference type="InterPro" id="IPR004360">
    <property type="entry name" value="Glyas_Fos-R_dOase_dom"/>
</dbReference>
<dbReference type="PANTHER" id="PTHR33993">
    <property type="entry name" value="GLYOXALASE-RELATED"/>
    <property type="match status" value="1"/>
</dbReference>
<proteinExistence type="predicted"/>
<accession>A0ABW1F0X7</accession>
<dbReference type="Pfam" id="PF00903">
    <property type="entry name" value="Glyoxalase"/>
    <property type="match status" value="1"/>
</dbReference>
<dbReference type="Pfam" id="PF18029">
    <property type="entry name" value="Glyoxalase_6"/>
    <property type="match status" value="1"/>
</dbReference>
<dbReference type="PANTHER" id="PTHR33993:SF10">
    <property type="entry name" value="CONSERVED PROTEIN"/>
    <property type="match status" value="1"/>
</dbReference>
<keyword evidence="4" id="KW-1185">Reference proteome</keyword>
<sequence>MPKAGRYHEGVPCWVELSARDVGRARRFYGGLFGWEFVELDGYTVATLRGAQVAGFTRPGGGGSGPATAAEPSVWTTCLAVRDADGAAGAVRAAGGRIAREPAEVAELGRTALAVDPLGAPFGLWQGRLNPGAGLVNEPDTFTWNEHLSPDPDAARVFYRQVFGYGYDSPAGDYTLFRVDGLPGGGIGGNPGVDPAGPAAYWAVYFAAADTDRTVERALRLGGTVLDGPEPTPFGRVAVVRDDDGAAFTLIAGPSGDSEAGNDLDDTAEAA</sequence>